<organism evidence="1 2">
    <name type="scientific">Juglans regia</name>
    <name type="common">English walnut</name>
    <dbReference type="NCBI Taxonomy" id="51240"/>
    <lineage>
        <taxon>Eukaryota</taxon>
        <taxon>Viridiplantae</taxon>
        <taxon>Streptophyta</taxon>
        <taxon>Embryophyta</taxon>
        <taxon>Tracheophyta</taxon>
        <taxon>Spermatophyta</taxon>
        <taxon>Magnoliopsida</taxon>
        <taxon>eudicotyledons</taxon>
        <taxon>Gunneridae</taxon>
        <taxon>Pentapetalae</taxon>
        <taxon>rosids</taxon>
        <taxon>fabids</taxon>
        <taxon>Fagales</taxon>
        <taxon>Juglandaceae</taxon>
        <taxon>Juglans</taxon>
    </lineage>
</organism>
<protein>
    <submittedName>
        <fullName evidence="2">Ribosomal protein S14, mitochondrial-like</fullName>
    </submittedName>
</protein>
<sequence>MSFPSKWVSAWLQHHDHQRRQMVVKFELKCKLFKAFLRDPDLPVEVSGIGASSLVGLVACTSSSGCPVSSELASQGAFNGIKKASW</sequence>
<evidence type="ECO:0000313" key="2">
    <source>
        <dbReference type="RefSeq" id="XP_018806420.1"/>
    </source>
</evidence>
<dbReference type="Proteomes" id="UP000235220">
    <property type="component" value="Chromosome 15"/>
</dbReference>
<proteinExistence type="predicted"/>
<keyword evidence="1" id="KW-1185">Reference proteome</keyword>
<evidence type="ECO:0000313" key="1">
    <source>
        <dbReference type="Proteomes" id="UP000235220"/>
    </source>
</evidence>
<dbReference type="InParanoid" id="A0A2I4DGZ7"/>
<reference evidence="2" key="1">
    <citation type="submission" date="2025-08" db="UniProtKB">
        <authorList>
            <consortium name="RefSeq"/>
        </authorList>
    </citation>
    <scope>IDENTIFICATION</scope>
    <source>
        <tissue evidence="2">Leaves</tissue>
    </source>
</reference>
<dbReference type="KEGG" id="jre:108980057"/>
<accession>A0A2I4DGZ7</accession>
<dbReference type="GeneID" id="108980057"/>
<dbReference type="OrthoDB" id="413436at2759"/>
<dbReference type="AlphaFoldDB" id="A0A2I4DGZ7"/>
<dbReference type="RefSeq" id="XP_018806420.1">
    <property type="nucleotide sequence ID" value="XM_018950875.1"/>
</dbReference>
<gene>
    <name evidence="2" type="primary">LOC108980057</name>
</gene>
<name>A0A2I4DGZ7_JUGRE</name>
<dbReference type="STRING" id="51240.A0A2I4DGZ7"/>